<evidence type="ECO:0000313" key="2">
    <source>
        <dbReference type="Proteomes" id="UP001165960"/>
    </source>
</evidence>
<dbReference type="Proteomes" id="UP001165960">
    <property type="component" value="Unassembled WGS sequence"/>
</dbReference>
<reference evidence="1" key="1">
    <citation type="submission" date="2022-04" db="EMBL/GenBank/DDBJ databases">
        <title>Genome of the entomopathogenic fungus Entomophthora muscae.</title>
        <authorList>
            <person name="Elya C."/>
            <person name="Lovett B.R."/>
            <person name="Lee E."/>
            <person name="Macias A.M."/>
            <person name="Hajek A.E."/>
            <person name="De Bivort B.L."/>
            <person name="Kasson M.T."/>
            <person name="De Fine Licht H.H."/>
            <person name="Stajich J.E."/>
        </authorList>
    </citation>
    <scope>NUCLEOTIDE SEQUENCE</scope>
    <source>
        <strain evidence="1">Berkeley</strain>
    </source>
</reference>
<protein>
    <submittedName>
        <fullName evidence="1">Uncharacterized protein</fullName>
    </submittedName>
</protein>
<name>A0ACC2SHI5_9FUNG</name>
<keyword evidence="2" id="KW-1185">Reference proteome</keyword>
<dbReference type="EMBL" id="QTSX02005044">
    <property type="protein sequence ID" value="KAJ9061760.1"/>
    <property type="molecule type" value="Genomic_DNA"/>
</dbReference>
<gene>
    <name evidence="1" type="ORF">DSO57_1017509</name>
</gene>
<organism evidence="1 2">
    <name type="scientific">Entomophthora muscae</name>
    <dbReference type="NCBI Taxonomy" id="34485"/>
    <lineage>
        <taxon>Eukaryota</taxon>
        <taxon>Fungi</taxon>
        <taxon>Fungi incertae sedis</taxon>
        <taxon>Zoopagomycota</taxon>
        <taxon>Entomophthoromycotina</taxon>
        <taxon>Entomophthoromycetes</taxon>
        <taxon>Entomophthorales</taxon>
        <taxon>Entomophthoraceae</taxon>
        <taxon>Entomophthora</taxon>
    </lineage>
</organism>
<proteinExistence type="predicted"/>
<evidence type="ECO:0000313" key="1">
    <source>
        <dbReference type="EMBL" id="KAJ9061760.1"/>
    </source>
</evidence>
<sequence length="333" mass="36992">MLQVLLFAHGILALGGIELPYVPSLPSMPSVPKVVSNISVSGTAEKIASALKHGQGIKIRNNLKVPPLELVERYTWFTAASYCFDDELENWGCYSCTPIGYKIRFVKGITSDLAGTRAYVALDDTNKRIVLAFRATENNKNLAQTHYLLQVPFLEMGDPSIMVAHGPLLAAQSLFPSIAKIISAMIKDPSLASYKLAIVGHSSGSTAASLTAAFLRTQLRIKGSRMEVYAYGMPRTGNFRYADWYNQQEMAVARVVNANDKFPHIIDTPGNYFVHHQNELWVRGKNRDGRYNITVCDRTVYEDPKCSNSIPEKSLSGDPHTVMFDVDYFDDLC</sequence>
<accession>A0ACC2SHI5</accession>
<comment type="caution">
    <text evidence="1">The sequence shown here is derived from an EMBL/GenBank/DDBJ whole genome shotgun (WGS) entry which is preliminary data.</text>
</comment>